<proteinExistence type="predicted"/>
<reference evidence="2 3" key="1">
    <citation type="submission" date="2022-05" db="EMBL/GenBank/DDBJ databases">
        <authorList>
            <consortium name="Genoscope - CEA"/>
            <person name="William W."/>
        </authorList>
    </citation>
    <scope>NUCLEOTIDE SEQUENCE [LARGE SCALE GENOMIC DNA]</scope>
</reference>
<dbReference type="EMBL" id="CALNXJ010000002">
    <property type="protein sequence ID" value="CAH3034577.1"/>
    <property type="molecule type" value="Genomic_DNA"/>
</dbReference>
<organism evidence="2 3">
    <name type="scientific">Pocillopora meandrina</name>
    <dbReference type="NCBI Taxonomy" id="46732"/>
    <lineage>
        <taxon>Eukaryota</taxon>
        <taxon>Metazoa</taxon>
        <taxon>Cnidaria</taxon>
        <taxon>Anthozoa</taxon>
        <taxon>Hexacorallia</taxon>
        <taxon>Scleractinia</taxon>
        <taxon>Astrocoeniina</taxon>
        <taxon>Pocilloporidae</taxon>
        <taxon>Pocillopora</taxon>
    </lineage>
</organism>
<evidence type="ECO:0000259" key="1">
    <source>
        <dbReference type="PROSITE" id="PS50022"/>
    </source>
</evidence>
<sequence length="138" mass="15614">MQGRLNSNATGDSGGSWSAGNNNSSQWLQIDLLDQRNNVTRVATQGRHDASQWVTKYKLQHSKDGISFSFYREPGDTAVKVILVFVFDGNKDRNSIVYNELNPPITARFIRFQPVSWYGHISMRVELYGCQGTEKITL</sequence>
<dbReference type="PROSITE" id="PS50022">
    <property type="entry name" value="FA58C_3"/>
    <property type="match status" value="1"/>
</dbReference>
<accession>A0AAU9VPR4</accession>
<dbReference type="InterPro" id="IPR000421">
    <property type="entry name" value="FA58C"/>
</dbReference>
<dbReference type="SMART" id="SM00231">
    <property type="entry name" value="FA58C"/>
    <property type="match status" value="1"/>
</dbReference>
<name>A0AAU9VPR4_9CNID</name>
<dbReference type="InterPro" id="IPR008979">
    <property type="entry name" value="Galactose-bd-like_sf"/>
</dbReference>
<dbReference type="AlphaFoldDB" id="A0AAU9VPR4"/>
<dbReference type="Proteomes" id="UP001159428">
    <property type="component" value="Unassembled WGS sequence"/>
</dbReference>
<dbReference type="Pfam" id="PF00754">
    <property type="entry name" value="F5_F8_type_C"/>
    <property type="match status" value="1"/>
</dbReference>
<feature type="domain" description="F5/8 type C" evidence="1">
    <location>
        <begin position="1"/>
        <end position="130"/>
    </location>
</feature>
<dbReference type="PANTHER" id="PTHR24543">
    <property type="entry name" value="MULTICOPPER OXIDASE-RELATED"/>
    <property type="match status" value="1"/>
</dbReference>
<dbReference type="CDD" id="cd00057">
    <property type="entry name" value="FA58C"/>
    <property type="match status" value="1"/>
</dbReference>
<keyword evidence="3" id="KW-1185">Reference proteome</keyword>
<dbReference type="PROSITE" id="PS01286">
    <property type="entry name" value="FA58C_2"/>
    <property type="match status" value="1"/>
</dbReference>
<evidence type="ECO:0000313" key="3">
    <source>
        <dbReference type="Proteomes" id="UP001159428"/>
    </source>
</evidence>
<comment type="caution">
    <text evidence="2">The sequence shown here is derived from an EMBL/GenBank/DDBJ whole genome shotgun (WGS) entry which is preliminary data.</text>
</comment>
<evidence type="ECO:0000313" key="2">
    <source>
        <dbReference type="EMBL" id="CAH3034577.1"/>
    </source>
</evidence>
<protein>
    <recommendedName>
        <fullName evidence="1">F5/8 type C domain-containing protein</fullName>
    </recommendedName>
</protein>
<gene>
    <name evidence="2" type="ORF">PMEA_00010824</name>
</gene>
<dbReference type="FunFam" id="2.60.120.260:FF:000016">
    <property type="entry name" value="Contactin-associated protein-like 4 isoform 1"/>
    <property type="match status" value="1"/>
</dbReference>
<dbReference type="SUPFAM" id="SSF49785">
    <property type="entry name" value="Galactose-binding domain-like"/>
    <property type="match status" value="1"/>
</dbReference>
<dbReference type="Gene3D" id="2.60.120.260">
    <property type="entry name" value="Galactose-binding domain-like"/>
    <property type="match status" value="1"/>
</dbReference>
<dbReference type="PANTHER" id="PTHR24543:SF325">
    <property type="entry name" value="F5_8 TYPE C DOMAIN-CONTAINING PROTEIN"/>
    <property type="match status" value="1"/>
</dbReference>